<feature type="coiled-coil region" evidence="1">
    <location>
        <begin position="335"/>
        <end position="362"/>
    </location>
</feature>
<gene>
    <name evidence="3" type="ORF">CSC81_12875</name>
    <name evidence="2" type="ORF">Q8W23_11555</name>
</gene>
<keyword evidence="5" id="KW-1185">Reference proteome</keyword>
<proteinExistence type="predicted"/>
<dbReference type="EMBL" id="JAUYVU010000009">
    <property type="protein sequence ID" value="MDP2542111.1"/>
    <property type="molecule type" value="Genomic_DNA"/>
</dbReference>
<evidence type="ECO:0000256" key="1">
    <source>
        <dbReference type="SAM" id="Coils"/>
    </source>
</evidence>
<evidence type="ECO:0000313" key="2">
    <source>
        <dbReference type="EMBL" id="MDP2542111.1"/>
    </source>
</evidence>
<feature type="coiled-coil region" evidence="1">
    <location>
        <begin position="202"/>
        <end position="229"/>
    </location>
</feature>
<accession>A0A2G1BSQ5</accession>
<reference evidence="3" key="2">
    <citation type="submission" date="2017-10" db="EMBL/GenBank/DDBJ databases">
        <authorList>
            <person name="Enke T.N."/>
            <person name="Cordero O.X."/>
        </authorList>
    </citation>
    <scope>NUCLEOTIDE SEQUENCE</scope>
    <source>
        <strain evidence="3">4G03</strain>
    </source>
</reference>
<comment type="caution">
    <text evidence="3">The sequence shown here is derived from an EMBL/GenBank/DDBJ whole genome shotgun (WGS) entry which is preliminary data.</text>
</comment>
<dbReference type="AlphaFoldDB" id="A0A2G1BSQ5"/>
<name>A0A2G1BSQ5_9FLAO</name>
<evidence type="ECO:0000313" key="4">
    <source>
        <dbReference type="Proteomes" id="UP000222163"/>
    </source>
</evidence>
<dbReference type="Proteomes" id="UP001242342">
    <property type="component" value="Unassembled WGS sequence"/>
</dbReference>
<evidence type="ECO:0000313" key="3">
    <source>
        <dbReference type="EMBL" id="PHN96615.1"/>
    </source>
</evidence>
<reference evidence="2 5" key="3">
    <citation type="submission" date="2023-07" db="EMBL/GenBank/DDBJ databases">
        <title>Genome content predicts the carbon catabolic preferences of heterotrophic bacteria.</title>
        <authorList>
            <person name="Gralka M."/>
        </authorList>
    </citation>
    <scope>NUCLEOTIDE SEQUENCE [LARGE SCALE GENOMIC DNA]</scope>
    <source>
        <strain evidence="2 5">4G03</strain>
    </source>
</reference>
<protein>
    <submittedName>
        <fullName evidence="3">Uncharacterized protein</fullName>
    </submittedName>
</protein>
<evidence type="ECO:0000313" key="5">
    <source>
        <dbReference type="Proteomes" id="UP001242342"/>
    </source>
</evidence>
<keyword evidence="1" id="KW-0175">Coiled coil</keyword>
<reference evidence="3 4" key="1">
    <citation type="journal article" date="2016" name="Nat. Commun.">
        <title>Microbial interactions lead to rapid micro-scale successions on model marine particles.</title>
        <authorList>
            <person name="Datta M.S."/>
            <person name="Sliwerska E."/>
            <person name="Gore J."/>
            <person name="Polz M.F."/>
            <person name="Cordero O.X."/>
        </authorList>
    </citation>
    <scope>NUCLEOTIDE SEQUENCE [LARGE SCALE GENOMIC DNA]</scope>
    <source>
        <strain evidence="3 4">4G03</strain>
    </source>
</reference>
<dbReference type="EMBL" id="PDUU01000013">
    <property type="protein sequence ID" value="PHN96615.1"/>
    <property type="molecule type" value="Genomic_DNA"/>
</dbReference>
<organism evidence="3 4">
    <name type="scientific">Tenacibaculum discolor</name>
    <dbReference type="NCBI Taxonomy" id="361581"/>
    <lineage>
        <taxon>Bacteria</taxon>
        <taxon>Pseudomonadati</taxon>
        <taxon>Bacteroidota</taxon>
        <taxon>Flavobacteriia</taxon>
        <taxon>Flavobacteriales</taxon>
        <taxon>Flavobacteriaceae</taxon>
        <taxon>Tenacibaculum</taxon>
    </lineage>
</organism>
<sequence length="513" mass="60649">MNKRSLHIIILIFTPFFLFGQSLEGLIKDAESLVKKAEVTLKFPENEAKIFLPFQQFKLEKNKNLNLLEIDLKTLESNQYKNDIGLVFKVNANHNFSDALDEETNASIITSVKAEVEWNVLKSGYFENQTKAKRVENQIVVLKEESDKVQKELWRRQFKIDYNYVLNNEVISLQKTFLSFENDYFDLLNKLYYQKLIKREKLIQVSSQIHVLEEQITTLEKENVLLRDSVSTAYLKIKELPLLKVRLDSFSLKENSTPINVKEENIHLQQHRLNDINLSLYVNQNYRYSEAMQRYFPSVGIRFKAPLRFNNRKKIIETKIKILKAQETDKSLGQFNNTLTYISEYNEKLKDLQNEYKNWQVLEERIRILKLIKEEFKTQDTGTLLLDFLEEQFRVLENVLQLKRQLYKVITRLFELNETSKIDALFVPYTFKKTTSLERLVLVNSKSYSLSFQLNFLKAKQLSIAVLKNDLVIQEKLKKASISYVLVNKSTKTVEQFIKEELERIKRKTDESI</sequence>
<dbReference type="Proteomes" id="UP000222163">
    <property type="component" value="Unassembled WGS sequence"/>
</dbReference>
<dbReference type="RefSeq" id="WP_099216157.1">
    <property type="nucleotide sequence ID" value="NZ_JAUYVU010000009.1"/>
</dbReference>